<dbReference type="EMBL" id="RQZC01000001">
    <property type="protein sequence ID" value="RRD30818.1"/>
    <property type="molecule type" value="Genomic_DNA"/>
</dbReference>
<keyword evidence="5" id="KW-1185">Reference proteome</keyword>
<dbReference type="AlphaFoldDB" id="A0A3P1VAP7"/>
<dbReference type="Gene3D" id="3.40.50.300">
    <property type="entry name" value="P-loop containing nucleotide triphosphate hydrolases"/>
    <property type="match status" value="1"/>
</dbReference>
<dbReference type="InterPro" id="IPR027417">
    <property type="entry name" value="P-loop_NTPase"/>
</dbReference>
<dbReference type="PANTHER" id="PTHR24220:SF86">
    <property type="entry name" value="ABC TRANSPORTER ABCH.1"/>
    <property type="match status" value="1"/>
</dbReference>
<dbReference type="PANTHER" id="PTHR24220">
    <property type="entry name" value="IMPORT ATP-BINDING PROTEIN"/>
    <property type="match status" value="1"/>
</dbReference>
<dbReference type="GO" id="GO:0005524">
    <property type="term" value="F:ATP binding"/>
    <property type="evidence" value="ECO:0007669"/>
    <property type="project" value="UniProtKB-KW"/>
</dbReference>
<proteinExistence type="predicted"/>
<gene>
    <name evidence="4" type="ORF">EII10_01565</name>
</gene>
<dbReference type="InterPro" id="IPR003593">
    <property type="entry name" value="AAA+_ATPase"/>
</dbReference>
<evidence type="ECO:0000256" key="2">
    <source>
        <dbReference type="ARBA" id="ARBA00022840"/>
    </source>
</evidence>
<organism evidence="4 5">
    <name type="scientific">Actinomyces bowdenii</name>
    <dbReference type="NCBI Taxonomy" id="131109"/>
    <lineage>
        <taxon>Bacteria</taxon>
        <taxon>Bacillati</taxon>
        <taxon>Actinomycetota</taxon>
        <taxon>Actinomycetes</taxon>
        <taxon>Actinomycetales</taxon>
        <taxon>Actinomycetaceae</taxon>
        <taxon>Actinomyces</taxon>
    </lineage>
</organism>
<dbReference type="OrthoDB" id="9778572at2"/>
<dbReference type="GO" id="GO:0005886">
    <property type="term" value="C:plasma membrane"/>
    <property type="evidence" value="ECO:0007669"/>
    <property type="project" value="TreeGrafter"/>
</dbReference>
<dbReference type="SMART" id="SM00382">
    <property type="entry name" value="AAA"/>
    <property type="match status" value="1"/>
</dbReference>
<accession>A0A3P1VAP7</accession>
<dbReference type="PROSITE" id="PS00211">
    <property type="entry name" value="ABC_TRANSPORTER_1"/>
    <property type="match status" value="1"/>
</dbReference>
<dbReference type="GO" id="GO:0016887">
    <property type="term" value="F:ATP hydrolysis activity"/>
    <property type="evidence" value="ECO:0007669"/>
    <property type="project" value="InterPro"/>
</dbReference>
<evidence type="ECO:0000313" key="5">
    <source>
        <dbReference type="Proteomes" id="UP000271272"/>
    </source>
</evidence>
<reference evidence="4 5" key="1">
    <citation type="submission" date="2018-11" db="EMBL/GenBank/DDBJ databases">
        <title>Genomes From Bacteria Associated with the Canine Oral Cavity: a Test Case for Automated Genome-Based Taxonomic Assignment.</title>
        <authorList>
            <person name="Coil D.A."/>
            <person name="Jospin G."/>
            <person name="Darling A.E."/>
            <person name="Wallis C."/>
            <person name="Davis I.J."/>
            <person name="Harris S."/>
            <person name="Eisen J.A."/>
            <person name="Holcombe L.J."/>
            <person name="O'Flynn C."/>
        </authorList>
    </citation>
    <scope>NUCLEOTIDE SEQUENCE [LARGE SCALE GENOMIC DNA]</scope>
    <source>
        <strain evidence="4 5">OH5050</strain>
    </source>
</reference>
<keyword evidence="2 4" id="KW-0067">ATP-binding</keyword>
<dbReference type="InterPro" id="IPR015854">
    <property type="entry name" value="ABC_transpr_LolD-like"/>
</dbReference>
<keyword evidence="1" id="KW-0547">Nucleotide-binding</keyword>
<dbReference type="GO" id="GO:0022857">
    <property type="term" value="F:transmembrane transporter activity"/>
    <property type="evidence" value="ECO:0007669"/>
    <property type="project" value="TreeGrafter"/>
</dbReference>
<dbReference type="Pfam" id="PF00005">
    <property type="entry name" value="ABC_tran"/>
    <property type="match status" value="1"/>
</dbReference>
<protein>
    <submittedName>
        <fullName evidence="4">ATP-binding cassette domain-containing protein</fullName>
    </submittedName>
</protein>
<dbReference type="SUPFAM" id="SSF52540">
    <property type="entry name" value="P-loop containing nucleoside triphosphate hydrolases"/>
    <property type="match status" value="1"/>
</dbReference>
<dbReference type="InterPro" id="IPR017871">
    <property type="entry name" value="ABC_transporter-like_CS"/>
</dbReference>
<dbReference type="RefSeq" id="WP_124932730.1">
    <property type="nucleotide sequence ID" value="NZ_RQZC01000001.1"/>
</dbReference>
<name>A0A3P1VAP7_9ACTO</name>
<dbReference type="PROSITE" id="PS50893">
    <property type="entry name" value="ABC_TRANSPORTER_2"/>
    <property type="match status" value="1"/>
</dbReference>
<evidence type="ECO:0000259" key="3">
    <source>
        <dbReference type="PROSITE" id="PS50893"/>
    </source>
</evidence>
<sequence>MIELDVRRKEFREPNGQVRTLFEGLRLSLGQEDHSVAVCGRSGSGKTTLLRILAGLDTAFEGRYVFRGQELGLRAAPMARHRAAHIGYITQRFDLLTDRHVLDNVAMAAQDRRRSRRRQRALSALAAVGLEGYGGKDVRRLSGGEAQRVAIARAVVGRPDLVLADEPTGSLDEGTETEILELFADLRERGTRFVIATHSETVSSWCARSLRIEGRALRD</sequence>
<evidence type="ECO:0000313" key="4">
    <source>
        <dbReference type="EMBL" id="RRD30818.1"/>
    </source>
</evidence>
<dbReference type="Proteomes" id="UP000271272">
    <property type="component" value="Unassembled WGS sequence"/>
</dbReference>
<evidence type="ECO:0000256" key="1">
    <source>
        <dbReference type="ARBA" id="ARBA00022741"/>
    </source>
</evidence>
<comment type="caution">
    <text evidence="4">The sequence shown here is derived from an EMBL/GenBank/DDBJ whole genome shotgun (WGS) entry which is preliminary data.</text>
</comment>
<dbReference type="InterPro" id="IPR003439">
    <property type="entry name" value="ABC_transporter-like_ATP-bd"/>
</dbReference>
<feature type="domain" description="ABC transporter" evidence="3">
    <location>
        <begin position="6"/>
        <end position="210"/>
    </location>
</feature>